<dbReference type="EMBL" id="BPLR01008916">
    <property type="protein sequence ID" value="GIY28176.1"/>
    <property type="molecule type" value="Genomic_DNA"/>
</dbReference>
<accession>A0AAV4S528</accession>
<sequence>MAMAMAVDVNASVNNNGNAMVLVNDWVSMPLHCGNTTKSQISPLSFVASATPPTRQFYPATQVLQRAASGIQRQHKRHKYFVKEKKILFCVLCGLEKKCDPVLLQSHDAHRWKRIVKGGFFYLKVEIVTGCFS</sequence>
<evidence type="ECO:0000313" key="2">
    <source>
        <dbReference type="Proteomes" id="UP001054945"/>
    </source>
</evidence>
<keyword evidence="2" id="KW-1185">Reference proteome</keyword>
<reference evidence="1 2" key="1">
    <citation type="submission" date="2021-06" db="EMBL/GenBank/DDBJ databases">
        <title>Caerostris extrusa draft genome.</title>
        <authorList>
            <person name="Kono N."/>
            <person name="Arakawa K."/>
        </authorList>
    </citation>
    <scope>NUCLEOTIDE SEQUENCE [LARGE SCALE GENOMIC DNA]</scope>
</reference>
<evidence type="ECO:0000313" key="1">
    <source>
        <dbReference type="EMBL" id="GIY28176.1"/>
    </source>
</evidence>
<gene>
    <name evidence="1" type="ORF">CEXT_385691</name>
</gene>
<dbReference type="Proteomes" id="UP001054945">
    <property type="component" value="Unassembled WGS sequence"/>
</dbReference>
<comment type="caution">
    <text evidence="1">The sequence shown here is derived from an EMBL/GenBank/DDBJ whole genome shotgun (WGS) entry which is preliminary data.</text>
</comment>
<dbReference type="AlphaFoldDB" id="A0AAV4S528"/>
<protein>
    <submittedName>
        <fullName evidence="1">Uncharacterized protein</fullName>
    </submittedName>
</protein>
<organism evidence="1 2">
    <name type="scientific">Caerostris extrusa</name>
    <name type="common">Bark spider</name>
    <name type="synonym">Caerostris bankana</name>
    <dbReference type="NCBI Taxonomy" id="172846"/>
    <lineage>
        <taxon>Eukaryota</taxon>
        <taxon>Metazoa</taxon>
        <taxon>Ecdysozoa</taxon>
        <taxon>Arthropoda</taxon>
        <taxon>Chelicerata</taxon>
        <taxon>Arachnida</taxon>
        <taxon>Araneae</taxon>
        <taxon>Araneomorphae</taxon>
        <taxon>Entelegynae</taxon>
        <taxon>Araneoidea</taxon>
        <taxon>Araneidae</taxon>
        <taxon>Caerostris</taxon>
    </lineage>
</organism>
<proteinExistence type="predicted"/>
<name>A0AAV4S528_CAEEX</name>